<dbReference type="SUPFAM" id="SSF48371">
    <property type="entry name" value="ARM repeat"/>
    <property type="match status" value="1"/>
</dbReference>
<sequence>MDLLPLPEPTRPAGTRGRAPSGARPAKRAAKGRRGGAARSQGDLFAWPRRPAPPPAPAPAAAEAESPAVETGAMESLGGLPTAELIAHLTQLLDDDRPAMAAFVALADALGARAERAAAPVLLRLAHRFAGFDRDAAAPEMRAALRALAAVAEPACATAVTDLATLDALSAESLALALDVLAAVRHRPAAPLARRHLTHEVAAVRISACGLARALRLRQTAPALEALLVDPVQSVARAAALALGALALRGGKEALEAWLPAATPLDLPAVVAALVPVADEDTAVLLGRAAERADLEGRLAIVAALGQIDGRASVTWLGRLARDRKPEVRAAVAAALETLGDLTAAPVLRELAEDSEDRVAEAAQQALDALAEAAAEEW</sequence>
<evidence type="ECO:0000256" key="1">
    <source>
        <dbReference type="SAM" id="MobiDB-lite"/>
    </source>
</evidence>
<dbReference type="PROSITE" id="PS50077">
    <property type="entry name" value="HEAT_REPEAT"/>
    <property type="match status" value="1"/>
</dbReference>
<evidence type="ECO:0000313" key="2">
    <source>
        <dbReference type="EMBL" id="SOD93783.1"/>
    </source>
</evidence>
<gene>
    <name evidence="2" type="ORF">SAMN05421508_103195</name>
</gene>
<dbReference type="Pfam" id="PF13646">
    <property type="entry name" value="HEAT_2"/>
    <property type="match status" value="1"/>
</dbReference>
<dbReference type="InterPro" id="IPR011989">
    <property type="entry name" value="ARM-like"/>
</dbReference>
<evidence type="ECO:0000313" key="3">
    <source>
        <dbReference type="Proteomes" id="UP000219621"/>
    </source>
</evidence>
<feature type="compositionally biased region" description="Low complexity" evidence="1">
    <location>
        <begin position="59"/>
        <end position="68"/>
    </location>
</feature>
<reference evidence="3" key="1">
    <citation type="submission" date="2017-09" db="EMBL/GenBank/DDBJ databases">
        <authorList>
            <person name="Varghese N."/>
            <person name="Submissions S."/>
        </authorList>
    </citation>
    <scope>NUCLEOTIDE SEQUENCE [LARGE SCALE GENOMIC DNA]</scope>
    <source>
        <strain evidence="3">USBA 140</strain>
    </source>
</reference>
<dbReference type="Proteomes" id="UP000219621">
    <property type="component" value="Unassembled WGS sequence"/>
</dbReference>
<dbReference type="OrthoDB" id="7340521at2"/>
<feature type="compositionally biased region" description="Pro residues" evidence="1">
    <location>
        <begin position="1"/>
        <end position="10"/>
    </location>
</feature>
<feature type="compositionally biased region" description="Low complexity" evidence="1">
    <location>
        <begin position="11"/>
        <end position="24"/>
    </location>
</feature>
<accession>A0A286GE35</accession>
<dbReference type="InterPro" id="IPR016024">
    <property type="entry name" value="ARM-type_fold"/>
</dbReference>
<protein>
    <submittedName>
        <fullName evidence="2">HEAT repeat</fullName>
    </submittedName>
</protein>
<feature type="region of interest" description="Disordered" evidence="1">
    <location>
        <begin position="1"/>
        <end position="71"/>
    </location>
</feature>
<keyword evidence="3" id="KW-1185">Reference proteome</keyword>
<dbReference type="RefSeq" id="WP_141415091.1">
    <property type="nucleotide sequence ID" value="NZ_OCNJ01000003.1"/>
</dbReference>
<feature type="compositionally biased region" description="Basic residues" evidence="1">
    <location>
        <begin position="25"/>
        <end position="36"/>
    </location>
</feature>
<dbReference type="Gene3D" id="1.25.10.10">
    <property type="entry name" value="Leucine-rich Repeat Variant"/>
    <property type="match status" value="1"/>
</dbReference>
<dbReference type="SMART" id="SM00567">
    <property type="entry name" value="EZ_HEAT"/>
    <property type="match status" value="3"/>
</dbReference>
<dbReference type="InterPro" id="IPR004155">
    <property type="entry name" value="PBS_lyase_HEAT"/>
</dbReference>
<name>A0A286GE35_9PROT</name>
<dbReference type="AlphaFoldDB" id="A0A286GE35"/>
<organism evidence="2 3">
    <name type="scientific">Caenispirillum bisanense</name>
    <dbReference type="NCBI Taxonomy" id="414052"/>
    <lineage>
        <taxon>Bacteria</taxon>
        <taxon>Pseudomonadati</taxon>
        <taxon>Pseudomonadota</taxon>
        <taxon>Alphaproteobacteria</taxon>
        <taxon>Rhodospirillales</taxon>
        <taxon>Novispirillaceae</taxon>
        <taxon>Caenispirillum</taxon>
    </lineage>
</organism>
<proteinExistence type="predicted"/>
<dbReference type="EMBL" id="OCNJ01000003">
    <property type="protein sequence ID" value="SOD93783.1"/>
    <property type="molecule type" value="Genomic_DNA"/>
</dbReference>
<dbReference type="InterPro" id="IPR021133">
    <property type="entry name" value="HEAT_type_2"/>
</dbReference>